<comment type="caution">
    <text evidence="15">The sequence shown here is derived from an EMBL/GenBank/DDBJ whole genome shotgun (WGS) entry which is preliminary data.</text>
</comment>
<dbReference type="Proteomes" id="UP000245618">
    <property type="component" value="Unassembled WGS sequence"/>
</dbReference>
<evidence type="ECO:0000256" key="2">
    <source>
        <dbReference type="ARBA" id="ARBA00004613"/>
    </source>
</evidence>
<comment type="subcellular location">
    <subcellularLocation>
        <location evidence="2">Secreted</location>
    </subcellularLocation>
</comment>
<proteinExistence type="inferred from homology"/>
<keyword evidence="10" id="KW-0482">Metalloprotease</keyword>
<dbReference type="GO" id="GO:0005615">
    <property type="term" value="C:extracellular space"/>
    <property type="evidence" value="ECO:0007669"/>
    <property type="project" value="InterPro"/>
</dbReference>
<dbReference type="OrthoDB" id="5377264at2"/>
<name>A0A2U1JYD6_9FLAO</name>
<dbReference type="Pfam" id="PF02225">
    <property type="entry name" value="PA"/>
    <property type="match status" value="1"/>
</dbReference>
<keyword evidence="4" id="KW-0964">Secreted</keyword>
<evidence type="ECO:0000256" key="7">
    <source>
        <dbReference type="ARBA" id="ARBA00022729"/>
    </source>
</evidence>
<dbReference type="GO" id="GO:0008270">
    <property type="term" value="F:zinc ion binding"/>
    <property type="evidence" value="ECO:0007669"/>
    <property type="project" value="InterPro"/>
</dbReference>
<evidence type="ECO:0000259" key="14">
    <source>
        <dbReference type="Pfam" id="PF18962"/>
    </source>
</evidence>
<dbReference type="Gene3D" id="3.10.170.10">
    <property type="match status" value="1"/>
</dbReference>
<dbReference type="PANTHER" id="PTHR33478">
    <property type="entry name" value="EXTRACELLULAR METALLOPROTEINASE MEP"/>
    <property type="match status" value="1"/>
</dbReference>
<dbReference type="GO" id="GO:0006508">
    <property type="term" value="P:proteolysis"/>
    <property type="evidence" value="ECO:0007669"/>
    <property type="project" value="UniProtKB-KW"/>
</dbReference>
<feature type="chain" id="PRO_5015557728" evidence="12">
    <location>
        <begin position="19"/>
        <end position="883"/>
    </location>
</feature>
<gene>
    <name evidence="15" type="ORF">DB891_05945</name>
</gene>
<evidence type="ECO:0000256" key="6">
    <source>
        <dbReference type="ARBA" id="ARBA00022723"/>
    </source>
</evidence>
<dbReference type="Gene3D" id="1.10.390.10">
    <property type="entry name" value="Neutral Protease Domain 2"/>
    <property type="match status" value="1"/>
</dbReference>
<comment type="similarity">
    <text evidence="3">Belongs to the peptidase M36 family.</text>
</comment>
<dbReference type="SUPFAM" id="SSF55486">
    <property type="entry name" value="Metalloproteases ('zincins'), catalytic domain"/>
    <property type="match status" value="1"/>
</dbReference>
<feature type="signal peptide" evidence="12">
    <location>
        <begin position="1"/>
        <end position="18"/>
    </location>
</feature>
<dbReference type="SUPFAM" id="SSF52025">
    <property type="entry name" value="PA domain"/>
    <property type="match status" value="1"/>
</dbReference>
<dbReference type="CDD" id="cd04818">
    <property type="entry name" value="PA_subtilisin_1"/>
    <property type="match status" value="1"/>
</dbReference>
<keyword evidence="6" id="KW-0479">Metal-binding</keyword>
<feature type="domain" description="PA" evidence="13">
    <location>
        <begin position="466"/>
        <end position="548"/>
    </location>
</feature>
<dbReference type="Pfam" id="PF18962">
    <property type="entry name" value="Por_Secre_tail"/>
    <property type="match status" value="1"/>
</dbReference>
<evidence type="ECO:0000256" key="10">
    <source>
        <dbReference type="ARBA" id="ARBA00023049"/>
    </source>
</evidence>
<sequence length="883" mass="95962">MKKITLLFFYLIPLLAFSQSNKEIIQKHLNSNTAKSGLSASDVNDWIIESEGTTSNSAITNCYVLQRYNGIEIFRSVSNFSIKNGQVVNADKKFVANVSKKASAKNPSLSVTEALKKAYEQLKISPTTSFAILETISKYKFVISNGLEKGEPVSANLVYFTTKEKTLVLAWDFTINTNAPEHKWSVRVDAQTGKILEKKDCIISCNFDKKKQISVVAADVLVDASPLTYKQLYSKRIAVVNEGTYNVIPFNYESPNHTARKLISNAANSTASPFGWHDTNGVLGSEYTITRGNNVWAQDDMDGDNDTAGTSPDGGASLVFDFPYLGANVAASNSLNAANTNLFYMNNVMHDVWYQYGFDEANGNFQKNNYGKGGAGNDFVHADAQDGSAASPQKMNNANFSSGNDGRNARMQMFLWNYSPPIKPLIVTSPSSIAGSYVVKQNGFNPGRVDLPVAPSFLQSDLVLYVNATNPADEGCFSPANGAALNGKMVILRRGGCNFSVKVKFAQDAGAIAVIVVNNKAGEITMSGADATITIPAISVSQEVGESLIAQMQTQAVNVKLQLESNPFVNSDGDFDNGIIAHEYGHGISTRLAGGRNNSSCLDNTDQMGEGWSDWIALMMQLKPGDVGTARRGIGTYVSSEPTDGLGIRDYPYSTDKGINPMTYANTNKYQYKDEEGVEQTEEHGTGAVWATVLWDLSWAYINKYSYDDNKYNGKGGNNKVMQVVLDGIKLQPCSPTFVSGRDAIIAADQAITGGQNFCMIWEVFAARGLGKNASAGDANVGNDQVEDFTMPSCVLAVKDFENEEVMKLYPNPSSGIVNIRVSQYIGKVSIQINDITGRVVYTLKDADFESEKTLDLSSLAKGVYILTMKGEGLNYVEKVIID</sequence>
<evidence type="ECO:0000313" key="16">
    <source>
        <dbReference type="Proteomes" id="UP000245618"/>
    </source>
</evidence>
<dbReference type="GO" id="GO:0004222">
    <property type="term" value="F:metalloendopeptidase activity"/>
    <property type="evidence" value="ECO:0007669"/>
    <property type="project" value="InterPro"/>
</dbReference>
<evidence type="ECO:0000256" key="11">
    <source>
        <dbReference type="ARBA" id="ARBA00023145"/>
    </source>
</evidence>
<evidence type="ECO:0000256" key="9">
    <source>
        <dbReference type="ARBA" id="ARBA00022833"/>
    </source>
</evidence>
<evidence type="ECO:0000259" key="13">
    <source>
        <dbReference type="Pfam" id="PF02225"/>
    </source>
</evidence>
<evidence type="ECO:0000256" key="3">
    <source>
        <dbReference type="ARBA" id="ARBA00006006"/>
    </source>
</evidence>
<accession>A0A2U1JYD6</accession>
<dbReference type="Pfam" id="PF02128">
    <property type="entry name" value="Peptidase_M36"/>
    <property type="match status" value="1"/>
</dbReference>
<evidence type="ECO:0000313" key="15">
    <source>
        <dbReference type="EMBL" id="PWA10236.1"/>
    </source>
</evidence>
<evidence type="ECO:0000256" key="4">
    <source>
        <dbReference type="ARBA" id="ARBA00022525"/>
    </source>
</evidence>
<keyword evidence="7 12" id="KW-0732">Signal</keyword>
<keyword evidence="8" id="KW-0378">Hydrolase</keyword>
<dbReference type="NCBIfam" id="NF038113">
    <property type="entry name" value="T9SSA_dep_M36"/>
    <property type="match status" value="1"/>
</dbReference>
<comment type="cofactor">
    <cofactor evidence="1">
        <name>Zn(2+)</name>
        <dbReference type="ChEBI" id="CHEBI:29105"/>
    </cofactor>
</comment>
<dbReference type="Gene3D" id="3.50.30.30">
    <property type="match status" value="1"/>
</dbReference>
<keyword evidence="9" id="KW-0862">Zinc</keyword>
<dbReference type="NCBIfam" id="TIGR04183">
    <property type="entry name" value="Por_Secre_tail"/>
    <property type="match status" value="1"/>
</dbReference>
<organism evidence="15 16">
    <name type="scientific">Flavobacterium laiguense</name>
    <dbReference type="NCBI Taxonomy" id="2169409"/>
    <lineage>
        <taxon>Bacteria</taxon>
        <taxon>Pseudomonadati</taxon>
        <taxon>Bacteroidota</taxon>
        <taxon>Flavobacteriia</taxon>
        <taxon>Flavobacteriales</taxon>
        <taxon>Flavobacteriaceae</taxon>
        <taxon>Flavobacterium</taxon>
    </lineage>
</organism>
<reference evidence="15 16" key="1">
    <citation type="submission" date="2018-04" db="EMBL/GenBank/DDBJ databases">
        <title>Flavobacterium sp. nov., isolated from glacier ice.</title>
        <authorList>
            <person name="Liu Q."/>
            <person name="Xin Y.-H."/>
        </authorList>
    </citation>
    <scope>NUCLEOTIDE SEQUENCE [LARGE SCALE GENOMIC DNA]</scope>
    <source>
        <strain evidence="15 16">LB2P30</strain>
    </source>
</reference>
<feature type="domain" description="Secretion system C-terminal sorting" evidence="14">
    <location>
        <begin position="809"/>
        <end position="882"/>
    </location>
</feature>
<keyword evidence="5" id="KW-0645">Protease</keyword>
<dbReference type="InterPro" id="IPR001842">
    <property type="entry name" value="Peptidase_M36"/>
</dbReference>
<protein>
    <submittedName>
        <fullName evidence="15">Peptidase M36</fullName>
    </submittedName>
</protein>
<keyword evidence="11" id="KW-0865">Zymogen</keyword>
<dbReference type="PRINTS" id="PR00999">
    <property type="entry name" value="FUNGALYSIN"/>
</dbReference>
<dbReference type="InterPro" id="IPR026444">
    <property type="entry name" value="Secre_tail"/>
</dbReference>
<dbReference type="AlphaFoldDB" id="A0A2U1JYD6"/>
<dbReference type="InterPro" id="IPR027268">
    <property type="entry name" value="Peptidase_M4/M1_CTD_sf"/>
</dbReference>
<keyword evidence="16" id="KW-1185">Reference proteome</keyword>
<dbReference type="CDD" id="cd09596">
    <property type="entry name" value="M36"/>
    <property type="match status" value="1"/>
</dbReference>
<dbReference type="InterPro" id="IPR050371">
    <property type="entry name" value="Fungal_virulence_M36"/>
</dbReference>
<evidence type="ECO:0000256" key="5">
    <source>
        <dbReference type="ARBA" id="ARBA00022670"/>
    </source>
</evidence>
<dbReference type="RefSeq" id="WP_116761574.1">
    <property type="nucleotide sequence ID" value="NZ_QCZH01000004.1"/>
</dbReference>
<dbReference type="EMBL" id="QCZH01000004">
    <property type="protein sequence ID" value="PWA10236.1"/>
    <property type="molecule type" value="Genomic_DNA"/>
</dbReference>
<evidence type="ECO:0000256" key="8">
    <source>
        <dbReference type="ARBA" id="ARBA00022801"/>
    </source>
</evidence>
<dbReference type="InterPro" id="IPR046450">
    <property type="entry name" value="PA_dom_sf"/>
</dbReference>
<dbReference type="InterPro" id="IPR003137">
    <property type="entry name" value="PA_domain"/>
</dbReference>
<evidence type="ECO:0000256" key="1">
    <source>
        <dbReference type="ARBA" id="ARBA00001947"/>
    </source>
</evidence>
<evidence type="ECO:0000256" key="12">
    <source>
        <dbReference type="SAM" id="SignalP"/>
    </source>
</evidence>
<dbReference type="PANTHER" id="PTHR33478:SF1">
    <property type="entry name" value="EXTRACELLULAR METALLOPROTEINASE MEP"/>
    <property type="match status" value="1"/>
</dbReference>